<proteinExistence type="predicted"/>
<accession>A0A1V9X1J9</accession>
<keyword evidence="2" id="KW-0963">Cytoplasm</keyword>
<evidence type="ECO:0000256" key="5">
    <source>
        <dbReference type="SAM" id="SignalP"/>
    </source>
</evidence>
<gene>
    <name evidence="6" type="ORF">BIW11_13561</name>
</gene>
<evidence type="ECO:0000313" key="7">
    <source>
        <dbReference type="Proteomes" id="UP000192247"/>
    </source>
</evidence>
<dbReference type="SUPFAM" id="SSF51735">
    <property type="entry name" value="NAD(P)-binding Rossmann-fold domains"/>
    <property type="match status" value="1"/>
</dbReference>
<evidence type="ECO:0000256" key="1">
    <source>
        <dbReference type="ARBA" id="ARBA00004496"/>
    </source>
</evidence>
<evidence type="ECO:0000256" key="2">
    <source>
        <dbReference type="ARBA" id="ARBA00022490"/>
    </source>
</evidence>
<keyword evidence="5" id="KW-0732">Signal</keyword>
<comment type="caution">
    <text evidence="6">The sequence shown here is derived from an EMBL/GenBank/DDBJ whole genome shotgun (WGS) entry which is preliminary data.</text>
</comment>
<name>A0A1V9X1J9_9ACAR</name>
<dbReference type="GO" id="GO:0005737">
    <property type="term" value="C:cytoplasm"/>
    <property type="evidence" value="ECO:0007669"/>
    <property type="project" value="UniProtKB-SubCell"/>
</dbReference>
<dbReference type="PANTHER" id="PTHR44085">
    <property type="entry name" value="SEPIAPTERIN REDUCTASE"/>
    <property type="match status" value="1"/>
</dbReference>
<reference evidence="6 7" key="1">
    <citation type="journal article" date="2017" name="Gigascience">
        <title>Draft genome of the honey bee ectoparasitic mite, Tropilaelaps mercedesae, is shaped by the parasitic life history.</title>
        <authorList>
            <person name="Dong X."/>
            <person name="Armstrong S.D."/>
            <person name="Xia D."/>
            <person name="Makepeace B.L."/>
            <person name="Darby A.C."/>
            <person name="Kadowaki T."/>
        </authorList>
    </citation>
    <scope>NUCLEOTIDE SEQUENCE [LARGE SCALE GENOMIC DNA]</scope>
    <source>
        <strain evidence="6">Wuxi-XJTLU</strain>
    </source>
</reference>
<dbReference type="InParanoid" id="A0A1V9X1J9"/>
<dbReference type="GO" id="GO:0006729">
    <property type="term" value="P:tetrahydrobiopterin biosynthetic process"/>
    <property type="evidence" value="ECO:0007669"/>
    <property type="project" value="TreeGrafter"/>
</dbReference>
<dbReference type="InterPro" id="IPR002347">
    <property type="entry name" value="SDR_fam"/>
</dbReference>
<keyword evidence="4" id="KW-0560">Oxidoreductase</keyword>
<feature type="chain" id="PRO_5012619109" evidence="5">
    <location>
        <begin position="22"/>
        <end position="255"/>
    </location>
</feature>
<dbReference type="PRINTS" id="PR00081">
    <property type="entry name" value="GDHRDH"/>
</dbReference>
<dbReference type="Gene3D" id="3.40.50.720">
    <property type="entry name" value="NAD(P)-binding Rossmann-like Domain"/>
    <property type="match status" value="1"/>
</dbReference>
<protein>
    <submittedName>
        <fullName evidence="6">Sepiapterin reductase-like</fullName>
    </submittedName>
</protein>
<sequence length="255" mass="28054">MKSFFGRRVLLIVTGASRGLGLEIATQFSGKIANGSVVVLTARNAEKLKVNSDKLKQIYPEITFESFVSDNASTEYTNYEKLLKEKLKAEPEEVVVVHNAGSLGNVQKPLSDLNNSDDIDLYFAANVRHPMLLSSAVIAHVKVPIYLVNISSLCGVKPVPGVGLYCTGKAARKMYFDCLAQEKPEIRILQYSPGPLETDMMGELRNSPLASVSSMAKSFQENGTLLSTRQTVEKLCDIIDQGKFESAAHLDYFNR</sequence>
<comment type="subcellular location">
    <subcellularLocation>
        <location evidence="1">Cytoplasm</location>
    </subcellularLocation>
</comment>
<dbReference type="PANTHER" id="PTHR44085:SF2">
    <property type="entry name" value="SEPIAPTERIN REDUCTASE"/>
    <property type="match status" value="1"/>
</dbReference>
<dbReference type="Proteomes" id="UP000192247">
    <property type="component" value="Unassembled WGS sequence"/>
</dbReference>
<keyword evidence="3" id="KW-0521">NADP</keyword>
<dbReference type="OrthoDB" id="6423088at2759"/>
<dbReference type="InterPro" id="IPR051721">
    <property type="entry name" value="Biopterin_syn/organic_redct"/>
</dbReference>
<evidence type="ECO:0000256" key="4">
    <source>
        <dbReference type="ARBA" id="ARBA00023002"/>
    </source>
</evidence>
<feature type="signal peptide" evidence="5">
    <location>
        <begin position="1"/>
        <end position="21"/>
    </location>
</feature>
<dbReference type="FunCoup" id="A0A1V9X1J9">
    <property type="interactions" value="138"/>
</dbReference>
<evidence type="ECO:0000256" key="3">
    <source>
        <dbReference type="ARBA" id="ARBA00022857"/>
    </source>
</evidence>
<dbReference type="STRING" id="418985.A0A1V9X1J9"/>
<dbReference type="InterPro" id="IPR036291">
    <property type="entry name" value="NAD(P)-bd_dom_sf"/>
</dbReference>
<dbReference type="AlphaFoldDB" id="A0A1V9X1J9"/>
<dbReference type="Pfam" id="PF00106">
    <property type="entry name" value="adh_short"/>
    <property type="match status" value="1"/>
</dbReference>
<evidence type="ECO:0000313" key="6">
    <source>
        <dbReference type="EMBL" id="OQR67384.1"/>
    </source>
</evidence>
<keyword evidence="7" id="KW-1185">Reference proteome</keyword>
<dbReference type="EMBL" id="MNPL01028973">
    <property type="protein sequence ID" value="OQR67384.1"/>
    <property type="molecule type" value="Genomic_DNA"/>
</dbReference>
<organism evidence="6 7">
    <name type="scientific">Tropilaelaps mercedesae</name>
    <dbReference type="NCBI Taxonomy" id="418985"/>
    <lineage>
        <taxon>Eukaryota</taxon>
        <taxon>Metazoa</taxon>
        <taxon>Ecdysozoa</taxon>
        <taxon>Arthropoda</taxon>
        <taxon>Chelicerata</taxon>
        <taxon>Arachnida</taxon>
        <taxon>Acari</taxon>
        <taxon>Parasitiformes</taxon>
        <taxon>Mesostigmata</taxon>
        <taxon>Gamasina</taxon>
        <taxon>Dermanyssoidea</taxon>
        <taxon>Laelapidae</taxon>
        <taxon>Tropilaelaps</taxon>
    </lineage>
</organism>
<dbReference type="GO" id="GO:0004757">
    <property type="term" value="F:sepiapterin reductase (NADP+) activity"/>
    <property type="evidence" value="ECO:0007669"/>
    <property type="project" value="TreeGrafter"/>
</dbReference>